<dbReference type="Gene3D" id="3.40.50.12500">
    <property type="match status" value="1"/>
</dbReference>
<dbReference type="EMBL" id="RXHU01000007">
    <property type="protein sequence ID" value="RTE11504.1"/>
    <property type="molecule type" value="Genomic_DNA"/>
</dbReference>
<dbReference type="Pfam" id="PF01177">
    <property type="entry name" value="Asp_Glu_race"/>
    <property type="match status" value="1"/>
</dbReference>
<dbReference type="OrthoDB" id="978447at2"/>
<keyword evidence="3" id="KW-1185">Reference proteome</keyword>
<sequence>MQTVVAIYTGQGLADPLKKVFQELLPDVRLVNIIDDSLIGDVVRAGHVPELVNRHLNQYYRHAEELGADVILNTCSSVGDVADEASAGGAIGVPIVRIDEWMAARAVEGYARIAVLATLPTTLEPTLRLLRRKAEEAGRTVTLVSGLAEGAFDALVGGKPEEHDRLLLETAKRAAGEADVIVLAQGSMARMEQALTEATGKPVLSSPKSGVEQVKAVLAALEQAKAAREEG</sequence>
<protein>
    <submittedName>
        <fullName evidence="2">Asp/Glu/hydantoin racemase</fullName>
    </submittedName>
</protein>
<organism evidence="2 3">
    <name type="scientific">Paenibacillus whitsoniae</name>
    <dbReference type="NCBI Taxonomy" id="2496558"/>
    <lineage>
        <taxon>Bacteria</taxon>
        <taxon>Bacillati</taxon>
        <taxon>Bacillota</taxon>
        <taxon>Bacilli</taxon>
        <taxon>Bacillales</taxon>
        <taxon>Paenibacillaceae</taxon>
        <taxon>Paenibacillus</taxon>
    </lineage>
</organism>
<name>A0A3S0IEZ4_9BACL</name>
<evidence type="ECO:0000256" key="1">
    <source>
        <dbReference type="ARBA" id="ARBA00038414"/>
    </source>
</evidence>
<reference evidence="2 3" key="1">
    <citation type="submission" date="2018-12" db="EMBL/GenBank/DDBJ databases">
        <title>Bacillus ochoae sp. nov., Paenibacillus whitsoniae sp. nov., Paenibacillus spiritus sp. nov. Isolated from the Mars Exploration Rover during spacecraft assembly.</title>
        <authorList>
            <person name="Seuylemezian A."/>
            <person name="Vaishampayan P."/>
        </authorList>
    </citation>
    <scope>NUCLEOTIDE SEQUENCE [LARGE SCALE GENOMIC DNA]</scope>
    <source>
        <strain evidence="2 3">MER 54</strain>
    </source>
</reference>
<evidence type="ECO:0000313" key="3">
    <source>
        <dbReference type="Proteomes" id="UP000276128"/>
    </source>
</evidence>
<dbReference type="Proteomes" id="UP000276128">
    <property type="component" value="Unassembled WGS sequence"/>
</dbReference>
<comment type="caution">
    <text evidence="2">The sequence shown here is derived from an EMBL/GenBank/DDBJ whole genome shotgun (WGS) entry which is preliminary data.</text>
</comment>
<evidence type="ECO:0000313" key="2">
    <source>
        <dbReference type="EMBL" id="RTE11504.1"/>
    </source>
</evidence>
<dbReference type="GO" id="GO:0047661">
    <property type="term" value="F:amino-acid racemase activity"/>
    <property type="evidence" value="ECO:0007669"/>
    <property type="project" value="InterPro"/>
</dbReference>
<dbReference type="RefSeq" id="WP_126139450.1">
    <property type="nucleotide sequence ID" value="NZ_RXHU01000007.1"/>
</dbReference>
<accession>A0A3S0IEZ4</accession>
<dbReference type="InterPro" id="IPR015942">
    <property type="entry name" value="Asp/Glu/hydantoin_racemase"/>
</dbReference>
<dbReference type="AlphaFoldDB" id="A0A3S0IEZ4"/>
<gene>
    <name evidence="2" type="ORF">EJQ19_01535</name>
</gene>
<proteinExistence type="inferred from homology"/>
<comment type="similarity">
    <text evidence="1">Belongs to the HyuE racemase family.</text>
</comment>
<dbReference type="InterPro" id="IPR053714">
    <property type="entry name" value="Iso_Racemase_Enz_sf"/>
</dbReference>